<keyword evidence="9" id="KW-1185">Reference proteome</keyword>
<evidence type="ECO:0000256" key="3">
    <source>
        <dbReference type="ARBA" id="ARBA00023125"/>
    </source>
</evidence>
<evidence type="ECO:0000256" key="2">
    <source>
        <dbReference type="ARBA" id="ARBA00022908"/>
    </source>
</evidence>
<evidence type="ECO:0000256" key="4">
    <source>
        <dbReference type="ARBA" id="ARBA00023172"/>
    </source>
</evidence>
<keyword evidence="4" id="KW-0233">DNA recombination</keyword>
<dbReference type="PANTHER" id="PTHR30349:SF64">
    <property type="entry name" value="PROPHAGE INTEGRASE INTD-RELATED"/>
    <property type="match status" value="1"/>
</dbReference>
<dbReference type="Pfam" id="PF00589">
    <property type="entry name" value="Phage_integrase"/>
    <property type="match status" value="1"/>
</dbReference>
<dbReference type="Proteomes" id="UP000190188">
    <property type="component" value="Unassembled WGS sequence"/>
</dbReference>
<feature type="domain" description="Tyr recombinase" evidence="6">
    <location>
        <begin position="185"/>
        <end position="392"/>
    </location>
</feature>
<dbReference type="GO" id="GO:0003677">
    <property type="term" value="F:DNA binding"/>
    <property type="evidence" value="ECO:0007669"/>
    <property type="project" value="UniProtKB-UniRule"/>
</dbReference>
<dbReference type="PROSITE" id="PS51900">
    <property type="entry name" value="CB"/>
    <property type="match status" value="1"/>
</dbReference>
<dbReference type="InterPro" id="IPR002104">
    <property type="entry name" value="Integrase_catalytic"/>
</dbReference>
<dbReference type="PROSITE" id="PS51898">
    <property type="entry name" value="TYR_RECOMBINASE"/>
    <property type="match status" value="1"/>
</dbReference>
<dbReference type="InterPro" id="IPR004107">
    <property type="entry name" value="Integrase_SAM-like_N"/>
</dbReference>
<dbReference type="OrthoDB" id="9803188at2"/>
<dbReference type="Gene3D" id="1.10.150.130">
    <property type="match status" value="1"/>
</dbReference>
<protein>
    <submittedName>
        <fullName evidence="8">Site-specific integrase</fullName>
    </submittedName>
</protein>
<dbReference type="InterPro" id="IPR010998">
    <property type="entry name" value="Integrase_recombinase_N"/>
</dbReference>
<feature type="domain" description="Core-binding (CB)" evidence="7">
    <location>
        <begin position="73"/>
        <end position="155"/>
    </location>
</feature>
<keyword evidence="2" id="KW-0229">DNA integration</keyword>
<proteinExistence type="inferred from homology"/>
<dbReference type="AlphaFoldDB" id="A0A1T2XA44"/>
<dbReference type="InterPro" id="IPR044068">
    <property type="entry name" value="CB"/>
</dbReference>
<evidence type="ECO:0000259" key="6">
    <source>
        <dbReference type="PROSITE" id="PS51898"/>
    </source>
</evidence>
<evidence type="ECO:0000256" key="1">
    <source>
        <dbReference type="ARBA" id="ARBA00008857"/>
    </source>
</evidence>
<dbReference type="GO" id="GO:0015074">
    <property type="term" value="P:DNA integration"/>
    <property type="evidence" value="ECO:0007669"/>
    <property type="project" value="UniProtKB-KW"/>
</dbReference>
<dbReference type="Gene3D" id="1.10.443.10">
    <property type="entry name" value="Intergrase catalytic core"/>
    <property type="match status" value="1"/>
</dbReference>
<dbReference type="InterPro" id="IPR028259">
    <property type="entry name" value="AP2-like_int_N"/>
</dbReference>
<evidence type="ECO:0000256" key="5">
    <source>
        <dbReference type="PROSITE-ProRule" id="PRU01248"/>
    </source>
</evidence>
<evidence type="ECO:0000313" key="9">
    <source>
        <dbReference type="Proteomes" id="UP000190188"/>
    </source>
</evidence>
<dbReference type="Pfam" id="PF14659">
    <property type="entry name" value="Phage_int_SAM_3"/>
    <property type="match status" value="1"/>
</dbReference>
<comment type="similarity">
    <text evidence="1">Belongs to the 'phage' integrase family.</text>
</comment>
<dbReference type="PANTHER" id="PTHR30349">
    <property type="entry name" value="PHAGE INTEGRASE-RELATED"/>
    <property type="match status" value="1"/>
</dbReference>
<dbReference type="RefSeq" id="WP_078499790.1">
    <property type="nucleotide sequence ID" value="NZ_MSZX01000006.1"/>
</dbReference>
<reference evidence="8 9" key="1">
    <citation type="submission" date="2017-01" db="EMBL/GenBank/DDBJ databases">
        <title>Genome analysis of Paenibacillus selenitrireducens ES3-24.</title>
        <authorList>
            <person name="Xu D."/>
            <person name="Yao R."/>
            <person name="Zheng S."/>
        </authorList>
    </citation>
    <scope>NUCLEOTIDE SEQUENCE [LARGE SCALE GENOMIC DNA]</scope>
    <source>
        <strain evidence="8 9">ES3-24</strain>
    </source>
</reference>
<dbReference type="EMBL" id="MSZX01000006">
    <property type="protein sequence ID" value="OPA76774.1"/>
    <property type="molecule type" value="Genomic_DNA"/>
</dbReference>
<sequence>MLGSFRKRGCTCKKKRCTCGAKWHFRYDVIDLKTGKRKQKETRGFETKAEAEAESKKILADLQQGTFFEEKNITFEDFANQWIEIYENSGKVKTSTVDIRKAKLKHLLYFFGKIKLKDITKLMYQDMLLDLQKKYARKTIASVHETGSLLFKKAVELEIISRDITEHAEMPYVRKTVAELEEEQPVPKYLEKEELSQFLKAARNSEYPLDYPIFLCLSYTGMRVGELCSLKWRDINYIDQTISITKTIYNKKNNTREYLVHTPKTKSSIRVIDVDELVLKTLEDHRVRQNLLRMEKRNTYFDEGYVFANENAFPGYPLVPADLIKRMNRILKLAKINHKLSPHSLRHTHTSLLAEADVSLETIMNRLGHHDDKVTRTVYLHVTKPRKKEASQKFAKLMSGI</sequence>
<evidence type="ECO:0000259" key="7">
    <source>
        <dbReference type="PROSITE" id="PS51900"/>
    </source>
</evidence>
<dbReference type="InterPro" id="IPR011010">
    <property type="entry name" value="DNA_brk_join_enz"/>
</dbReference>
<dbReference type="SUPFAM" id="SSF56349">
    <property type="entry name" value="DNA breaking-rejoining enzymes"/>
    <property type="match status" value="1"/>
</dbReference>
<comment type="caution">
    <text evidence="8">The sequence shown here is derived from an EMBL/GenBank/DDBJ whole genome shotgun (WGS) entry which is preliminary data.</text>
</comment>
<dbReference type="CDD" id="cd01189">
    <property type="entry name" value="INT_ICEBs1_C_like"/>
    <property type="match status" value="1"/>
</dbReference>
<gene>
    <name evidence="8" type="ORF">BVG16_16525</name>
</gene>
<accession>A0A1T2XA44</accession>
<dbReference type="InterPro" id="IPR013762">
    <property type="entry name" value="Integrase-like_cat_sf"/>
</dbReference>
<name>A0A1T2XA44_9BACL</name>
<dbReference type="Pfam" id="PF14657">
    <property type="entry name" value="Arm-DNA-bind_4"/>
    <property type="match status" value="1"/>
</dbReference>
<dbReference type="InterPro" id="IPR050090">
    <property type="entry name" value="Tyrosine_recombinase_XerCD"/>
</dbReference>
<keyword evidence="3 5" id="KW-0238">DNA-binding</keyword>
<organism evidence="8 9">
    <name type="scientific">Paenibacillus selenitireducens</name>
    <dbReference type="NCBI Taxonomy" id="1324314"/>
    <lineage>
        <taxon>Bacteria</taxon>
        <taxon>Bacillati</taxon>
        <taxon>Bacillota</taxon>
        <taxon>Bacilli</taxon>
        <taxon>Bacillales</taxon>
        <taxon>Paenibacillaceae</taxon>
        <taxon>Paenibacillus</taxon>
    </lineage>
</organism>
<evidence type="ECO:0000313" key="8">
    <source>
        <dbReference type="EMBL" id="OPA76774.1"/>
    </source>
</evidence>
<dbReference type="GO" id="GO:0006310">
    <property type="term" value="P:DNA recombination"/>
    <property type="evidence" value="ECO:0007669"/>
    <property type="project" value="UniProtKB-KW"/>
</dbReference>
<dbReference type="STRING" id="1324314.BVG16_16525"/>